<accession>A0A2U3QHN4</accession>
<keyword evidence="4 7" id="KW-0472">Membrane</keyword>
<evidence type="ECO:0000313" key="8">
    <source>
        <dbReference type="EMBL" id="SPQ00927.1"/>
    </source>
</evidence>
<gene>
    <name evidence="7" type="primary">mltG</name>
    <name evidence="8" type="ORF">NBG4_380015</name>
</gene>
<evidence type="ECO:0000256" key="7">
    <source>
        <dbReference type="HAMAP-Rule" id="MF_02065"/>
    </source>
</evidence>
<keyword evidence="3 7" id="KW-1133">Transmembrane helix</keyword>
<keyword evidence="2 7" id="KW-0812">Transmembrane</keyword>
<sequence length="333" mass="37659">MKKNILTIFTAIFFMVLLYSAFEMFVPAQNATKNTEIEIPMGATFRQAVDILSDQKLIRDKKIFLLLGRLTGADRKIRAGFYSIWSNMSPWDIFKIIRKGRIIEYEVKVLEGDSLLEIAETFSRAGIATYDEVVKISKEPEFLSSYDIEAPSIEGFVFPDTYMIPKGVKIEDAIGIMVDRMREKYSGKLIERTEKMGMTETEVLTLASIIEKEASVDDERTLISAVYHNRLRKHMPLQADPTSIYGIKSSKEKITRSDLQRKTPYNTYVINGLPPGPIASPGLKSIVAALTPADVPYLYFVSNNDGTHKFSVTLGEHEIAVRSYRDKKKITDG</sequence>
<dbReference type="EMBL" id="OUUY01000084">
    <property type="protein sequence ID" value="SPQ00927.1"/>
    <property type="molecule type" value="Genomic_DNA"/>
</dbReference>
<evidence type="ECO:0000256" key="2">
    <source>
        <dbReference type="ARBA" id="ARBA00022692"/>
    </source>
</evidence>
<dbReference type="Gene3D" id="3.30.1490.480">
    <property type="entry name" value="Endolytic murein transglycosylase"/>
    <property type="match status" value="1"/>
</dbReference>
<dbReference type="HAMAP" id="MF_02065">
    <property type="entry name" value="MltG"/>
    <property type="match status" value="1"/>
</dbReference>
<evidence type="ECO:0000256" key="1">
    <source>
        <dbReference type="ARBA" id="ARBA00022475"/>
    </source>
</evidence>
<reference evidence="9" key="1">
    <citation type="submission" date="2018-03" db="EMBL/GenBank/DDBJ databases">
        <authorList>
            <person name="Zecchin S."/>
        </authorList>
    </citation>
    <scope>NUCLEOTIDE SEQUENCE [LARGE SCALE GENOMIC DNA]</scope>
</reference>
<dbReference type="GO" id="GO:0005886">
    <property type="term" value="C:plasma membrane"/>
    <property type="evidence" value="ECO:0007669"/>
    <property type="project" value="UniProtKB-UniRule"/>
</dbReference>
<dbReference type="NCBIfam" id="TIGR00247">
    <property type="entry name" value="endolytic transglycosylase MltG"/>
    <property type="match status" value="1"/>
</dbReference>
<comment type="function">
    <text evidence="7">Functions as a peptidoglycan terminase that cleaves nascent peptidoglycan strands endolytically to terminate their elongation.</text>
</comment>
<dbReference type="GO" id="GO:0071555">
    <property type="term" value="P:cell wall organization"/>
    <property type="evidence" value="ECO:0007669"/>
    <property type="project" value="UniProtKB-KW"/>
</dbReference>
<evidence type="ECO:0000313" key="9">
    <source>
        <dbReference type="Proteomes" id="UP000245125"/>
    </source>
</evidence>
<dbReference type="EC" id="4.2.2.29" evidence="7"/>
<dbReference type="PANTHER" id="PTHR30518:SF2">
    <property type="entry name" value="ENDOLYTIC MUREIN TRANSGLYCOSYLASE"/>
    <property type="match status" value="1"/>
</dbReference>
<protein>
    <recommendedName>
        <fullName evidence="7">Endolytic murein transglycosylase</fullName>
        <ecNumber evidence="7">4.2.2.29</ecNumber>
    </recommendedName>
    <alternativeName>
        <fullName evidence="7">Peptidoglycan lytic transglycosylase</fullName>
    </alternativeName>
    <alternativeName>
        <fullName evidence="7">Peptidoglycan polymerization terminase</fullName>
    </alternativeName>
</protein>
<name>A0A2U3QHN4_9BACT</name>
<comment type="catalytic activity">
    <reaction evidence="7">
        <text>a peptidoglycan chain = a peptidoglycan chain with N-acetyl-1,6-anhydromuramyl-[peptide] at the reducing end + a peptidoglycan chain with N-acetylglucosamine at the non-reducing end.</text>
        <dbReference type="EC" id="4.2.2.29"/>
    </reaction>
</comment>
<keyword evidence="5 7" id="KW-0456">Lyase</keyword>
<dbReference type="InterPro" id="IPR003770">
    <property type="entry name" value="MLTG-like"/>
</dbReference>
<comment type="similarity">
    <text evidence="7">Belongs to the transglycosylase MltG family.</text>
</comment>
<dbReference type="Gene3D" id="3.30.160.60">
    <property type="entry name" value="Classic Zinc Finger"/>
    <property type="match status" value="1"/>
</dbReference>
<dbReference type="PANTHER" id="PTHR30518">
    <property type="entry name" value="ENDOLYTIC MUREIN TRANSGLYCOSYLASE"/>
    <property type="match status" value="1"/>
</dbReference>
<organism evidence="8 9">
    <name type="scientific">Candidatus Sulfobium mesophilum</name>
    <dbReference type="NCBI Taxonomy" id="2016548"/>
    <lineage>
        <taxon>Bacteria</taxon>
        <taxon>Pseudomonadati</taxon>
        <taxon>Nitrospirota</taxon>
        <taxon>Nitrospiria</taxon>
        <taxon>Nitrospirales</taxon>
        <taxon>Nitrospiraceae</taxon>
        <taxon>Candidatus Sulfobium</taxon>
    </lineage>
</organism>
<proteinExistence type="inferred from homology"/>
<dbReference type="GO" id="GO:0008932">
    <property type="term" value="F:lytic endotransglycosylase activity"/>
    <property type="evidence" value="ECO:0007669"/>
    <property type="project" value="UniProtKB-UniRule"/>
</dbReference>
<dbReference type="Pfam" id="PF02618">
    <property type="entry name" value="YceG"/>
    <property type="match status" value="1"/>
</dbReference>
<keyword evidence="1 7" id="KW-1003">Cell membrane</keyword>
<evidence type="ECO:0000256" key="6">
    <source>
        <dbReference type="ARBA" id="ARBA00023316"/>
    </source>
</evidence>
<evidence type="ECO:0000256" key="5">
    <source>
        <dbReference type="ARBA" id="ARBA00023239"/>
    </source>
</evidence>
<dbReference type="CDD" id="cd08010">
    <property type="entry name" value="MltG_like"/>
    <property type="match status" value="1"/>
</dbReference>
<evidence type="ECO:0000256" key="3">
    <source>
        <dbReference type="ARBA" id="ARBA00022989"/>
    </source>
</evidence>
<dbReference type="OrthoDB" id="9814591at2"/>
<feature type="site" description="Important for catalytic activity" evidence="7">
    <location>
        <position position="213"/>
    </location>
</feature>
<keyword evidence="9" id="KW-1185">Reference proteome</keyword>
<dbReference type="Proteomes" id="UP000245125">
    <property type="component" value="Unassembled WGS sequence"/>
</dbReference>
<keyword evidence="6 7" id="KW-0961">Cell wall biogenesis/degradation</keyword>
<evidence type="ECO:0000256" key="4">
    <source>
        <dbReference type="ARBA" id="ARBA00023136"/>
    </source>
</evidence>
<dbReference type="GO" id="GO:0009252">
    <property type="term" value="P:peptidoglycan biosynthetic process"/>
    <property type="evidence" value="ECO:0007669"/>
    <property type="project" value="UniProtKB-UniRule"/>
</dbReference>
<dbReference type="AlphaFoldDB" id="A0A2U3QHN4"/>